<evidence type="ECO:0000256" key="2">
    <source>
        <dbReference type="ARBA" id="ARBA00008558"/>
    </source>
</evidence>
<protein>
    <recommendedName>
        <fullName evidence="4">Cellobiose 2-epimerase</fullName>
        <shortName evidence="4">CE</shortName>
        <ecNumber evidence="4">5.1.3.11</ecNumber>
    </recommendedName>
</protein>
<dbReference type="GO" id="GO:0047736">
    <property type="term" value="F:cellobiose epimerase activity"/>
    <property type="evidence" value="ECO:0007669"/>
    <property type="project" value="UniProtKB-UniRule"/>
</dbReference>
<dbReference type="InterPro" id="IPR010819">
    <property type="entry name" value="AGE/CE"/>
</dbReference>
<dbReference type="HAMAP" id="MF_00929">
    <property type="entry name" value="Cellobiose_2_epim"/>
    <property type="match status" value="1"/>
</dbReference>
<name>A0A3B7MJU8_9BACT</name>
<evidence type="ECO:0000313" key="5">
    <source>
        <dbReference type="EMBL" id="AXY73907.1"/>
    </source>
</evidence>
<dbReference type="RefSeq" id="WP_119049779.1">
    <property type="nucleotide sequence ID" value="NZ_CP032157.1"/>
</dbReference>
<dbReference type="InterPro" id="IPR012341">
    <property type="entry name" value="6hp_glycosidase-like_sf"/>
</dbReference>
<comment type="function">
    <text evidence="4">Catalyzes the reversible epimerization of cellobiose to 4-O-beta-D-glucopyranosyl-D-mannose (Glc-Man).</text>
</comment>
<dbReference type="AlphaFoldDB" id="A0A3B7MJU8"/>
<dbReference type="PANTHER" id="PTHR15108">
    <property type="entry name" value="N-ACYLGLUCOSAMINE-2-EPIMERASE"/>
    <property type="match status" value="1"/>
</dbReference>
<dbReference type="Gene3D" id="1.50.10.10">
    <property type="match status" value="1"/>
</dbReference>
<dbReference type="InterPro" id="IPR008928">
    <property type="entry name" value="6-hairpin_glycosidase_sf"/>
</dbReference>
<comment type="catalytic activity">
    <reaction evidence="1 4">
        <text>D-cellobiose = beta-D-glucosyl-(1-&gt;4)-D-mannopyranose</text>
        <dbReference type="Rhea" id="RHEA:23384"/>
        <dbReference type="ChEBI" id="CHEBI:17057"/>
        <dbReference type="ChEBI" id="CHEBI:47931"/>
        <dbReference type="EC" id="5.1.3.11"/>
    </reaction>
</comment>
<organism evidence="5 6">
    <name type="scientific">Paraflavitalea soli</name>
    <dbReference type="NCBI Taxonomy" id="2315862"/>
    <lineage>
        <taxon>Bacteria</taxon>
        <taxon>Pseudomonadati</taxon>
        <taxon>Bacteroidota</taxon>
        <taxon>Chitinophagia</taxon>
        <taxon>Chitinophagales</taxon>
        <taxon>Chitinophagaceae</taxon>
        <taxon>Paraflavitalea</taxon>
    </lineage>
</organism>
<proteinExistence type="inferred from homology"/>
<dbReference type="OrthoDB" id="5141876at2"/>
<dbReference type="KEGG" id="pseg:D3H65_07900"/>
<comment type="similarity">
    <text evidence="4">Belongs to the cellobiose 2-epimerase family.</text>
</comment>
<keyword evidence="3 4" id="KW-0413">Isomerase</keyword>
<evidence type="ECO:0000313" key="6">
    <source>
        <dbReference type="Proteomes" id="UP000263900"/>
    </source>
</evidence>
<evidence type="ECO:0000256" key="4">
    <source>
        <dbReference type="HAMAP-Rule" id="MF_00929"/>
    </source>
</evidence>
<dbReference type="SUPFAM" id="SSF48208">
    <property type="entry name" value="Six-hairpin glycosidases"/>
    <property type="match status" value="1"/>
</dbReference>
<accession>A0A3B7MJU8</accession>
<gene>
    <name evidence="5" type="ORF">D3H65_07900</name>
</gene>
<dbReference type="EMBL" id="CP032157">
    <property type="protein sequence ID" value="AXY73907.1"/>
    <property type="molecule type" value="Genomic_DNA"/>
</dbReference>
<comment type="similarity">
    <text evidence="2">Belongs to the N-acylglucosamine 2-epimerase family.</text>
</comment>
<evidence type="ECO:0000256" key="1">
    <source>
        <dbReference type="ARBA" id="ARBA00001470"/>
    </source>
</evidence>
<reference evidence="5 6" key="1">
    <citation type="submission" date="2018-09" db="EMBL/GenBank/DDBJ databases">
        <title>Genome sequencing of strain 6GH32-13.</title>
        <authorList>
            <person name="Weon H.-Y."/>
            <person name="Heo J."/>
            <person name="Kwon S.-W."/>
        </authorList>
    </citation>
    <scope>NUCLEOTIDE SEQUENCE [LARGE SCALE GENOMIC DNA]</scope>
    <source>
        <strain evidence="5 6">5GH32-13</strain>
    </source>
</reference>
<keyword evidence="6" id="KW-1185">Reference proteome</keyword>
<dbReference type="Pfam" id="PF07221">
    <property type="entry name" value="GlcNAc_2-epim"/>
    <property type="match status" value="1"/>
</dbReference>
<dbReference type="InterPro" id="IPR028584">
    <property type="entry name" value="Cellobiose_2_epim"/>
</dbReference>
<sequence>MTTPVIQDEPVRHQLFVFRREIEQEFRSILSWWIDHAQDEQYGGFYGSIDHHNTIDILAPKGSVLNSRILWAFSAAWNRTQHQPYLAMATRAYEYIVMHFADEVMGGVYWTVDHAGHPFDTKKQVYAQAFTLYAFCEYYKASRQELVKDRAIELYTLIERYSYDREREGYLEAFDREWQPMKDLRLSAKDANEQKSMNTHLHVLEAYTNLYAIWPDDGLRRQITRLINNFLDHIIHPVSHHQILFFDEHWHARSTIVSFGHDIEASWLLVEAANIVSDGELIIRVKKVALQMAYAAARGLDFDGGMWYEQDSATNLWVKEKHWWPQAEALVGFFHAWQMSSDNIFLQHTLNNWEFIRENMIDTEFGEWRWGVLNEASGTDKTIMSWEDKAGLWKCPYHNGRACMELMKRIDGMVKS</sequence>
<dbReference type="GO" id="GO:0005975">
    <property type="term" value="P:carbohydrate metabolic process"/>
    <property type="evidence" value="ECO:0007669"/>
    <property type="project" value="InterPro"/>
</dbReference>
<dbReference type="Proteomes" id="UP000263900">
    <property type="component" value="Chromosome"/>
</dbReference>
<dbReference type="EC" id="5.1.3.11" evidence="4"/>
<evidence type="ECO:0000256" key="3">
    <source>
        <dbReference type="ARBA" id="ARBA00023235"/>
    </source>
</evidence>